<dbReference type="KEGG" id="msv:Mesil_3528"/>
<organism evidence="4 5">
    <name type="scientific">Allomeiothermus silvanus (strain ATCC 700542 / DSM 9946 / NBRC 106475 / NCIMB 13440 / VI-R2)</name>
    <name type="common">Thermus silvanus</name>
    <dbReference type="NCBI Taxonomy" id="526227"/>
    <lineage>
        <taxon>Bacteria</taxon>
        <taxon>Thermotogati</taxon>
        <taxon>Deinococcota</taxon>
        <taxon>Deinococci</taxon>
        <taxon>Thermales</taxon>
        <taxon>Thermaceae</taxon>
        <taxon>Allomeiothermus</taxon>
    </lineage>
</organism>
<evidence type="ECO:0000313" key="5">
    <source>
        <dbReference type="Proteomes" id="UP000001916"/>
    </source>
</evidence>
<dbReference type="Gene3D" id="3.40.50.1820">
    <property type="entry name" value="alpha/beta hydrolase"/>
    <property type="match status" value="1"/>
</dbReference>
<dbReference type="eggNOG" id="COG0596">
    <property type="taxonomic scope" value="Bacteria"/>
</dbReference>
<dbReference type="SUPFAM" id="SSF53474">
    <property type="entry name" value="alpha/beta-Hydrolases"/>
    <property type="match status" value="1"/>
</dbReference>
<dbReference type="HOGENOM" id="CLU_020336_50_2_0"/>
<dbReference type="ESTHER" id="meisd-d7bjh0">
    <property type="family name" value="Proline_iminopeptidase"/>
</dbReference>
<evidence type="ECO:0000256" key="1">
    <source>
        <dbReference type="ARBA" id="ARBA00010088"/>
    </source>
</evidence>
<dbReference type="GO" id="GO:0008233">
    <property type="term" value="F:peptidase activity"/>
    <property type="evidence" value="ECO:0007669"/>
    <property type="project" value="InterPro"/>
</dbReference>
<keyword evidence="5" id="KW-1185">Reference proteome</keyword>
<evidence type="ECO:0000256" key="2">
    <source>
        <dbReference type="ARBA" id="ARBA00022801"/>
    </source>
</evidence>
<protein>
    <recommendedName>
        <fullName evidence="3">AB hydrolase-1 domain-containing protein</fullName>
    </recommendedName>
</protein>
<dbReference type="PRINTS" id="PR00111">
    <property type="entry name" value="ABHYDROLASE"/>
</dbReference>
<evidence type="ECO:0000259" key="3">
    <source>
        <dbReference type="Pfam" id="PF12697"/>
    </source>
</evidence>
<dbReference type="PRINTS" id="PR00793">
    <property type="entry name" value="PROAMNOPTASE"/>
</dbReference>
<accession>D7BJH0</accession>
<reference evidence="4 5" key="1">
    <citation type="journal article" date="2010" name="Stand. Genomic Sci.">
        <title>Complete genome sequence of Meiothermus silvanus type strain (VI-R2).</title>
        <authorList>
            <person name="Sikorski J."/>
            <person name="Tindall B.J."/>
            <person name="Lowry S."/>
            <person name="Lucas S."/>
            <person name="Nolan M."/>
            <person name="Copeland A."/>
            <person name="Glavina Del Rio T."/>
            <person name="Tice H."/>
            <person name="Cheng J.F."/>
            <person name="Han C."/>
            <person name="Pitluck S."/>
            <person name="Liolios K."/>
            <person name="Ivanova N."/>
            <person name="Mavromatis K."/>
            <person name="Mikhailova N."/>
            <person name="Pati A."/>
            <person name="Goodwin L."/>
            <person name="Chen A."/>
            <person name="Palaniappan K."/>
            <person name="Land M."/>
            <person name="Hauser L."/>
            <person name="Chang Y.J."/>
            <person name="Jeffries C.D."/>
            <person name="Rohde M."/>
            <person name="Goker M."/>
            <person name="Woyke T."/>
            <person name="Bristow J."/>
            <person name="Eisen J.A."/>
            <person name="Markowitz V."/>
            <person name="Hugenholtz P."/>
            <person name="Kyrpides N.C."/>
            <person name="Klenk H.P."/>
            <person name="Lapidus A."/>
        </authorList>
    </citation>
    <scope>NUCLEOTIDE SEQUENCE [LARGE SCALE GENOMIC DNA]</scope>
    <source>
        <strain evidence="5">ATCC 700542 / DSM 9946 / VI-R2</strain>
        <plasmid evidence="5">Plasmid pMESIL01</plasmid>
    </source>
</reference>
<comment type="similarity">
    <text evidence="1">Belongs to the peptidase S33 family.</text>
</comment>
<dbReference type="Pfam" id="PF12697">
    <property type="entry name" value="Abhydrolase_6"/>
    <property type="match status" value="1"/>
</dbReference>
<sequence>MERMKEVLLGDLRIAYAEAGYGPPLVLLHGGMDDSRSWRRQMDALSDEFTVLAWDAPGCGRSSDVSQSWRMPNYADALAGWLVALGVERPHILGLSWGSSVALEFYRRHSHVPASLILAGAYAGWAGSLPPEEVASRLESVLAAADLPREQLLTGLPGVLSSAAPAELVDELSAIWADNAGRSHPEGYRAMAESDLRDVLPGIHLRTLLVYGELDQRAPLQVANDLHQRIPRAKLVVIPGVGHLANVEAPDEFNAQVRLFIRSVVSDDC</sequence>
<keyword evidence="2" id="KW-0378">Hydrolase</keyword>
<feature type="domain" description="AB hydrolase-1" evidence="3">
    <location>
        <begin position="25"/>
        <end position="255"/>
    </location>
</feature>
<dbReference type="GO" id="GO:0016020">
    <property type="term" value="C:membrane"/>
    <property type="evidence" value="ECO:0007669"/>
    <property type="project" value="TreeGrafter"/>
</dbReference>
<dbReference type="GO" id="GO:0006508">
    <property type="term" value="P:proteolysis"/>
    <property type="evidence" value="ECO:0007669"/>
    <property type="project" value="InterPro"/>
</dbReference>
<dbReference type="InterPro" id="IPR050266">
    <property type="entry name" value="AB_hydrolase_sf"/>
</dbReference>
<dbReference type="InterPro" id="IPR002410">
    <property type="entry name" value="Peptidase_S33"/>
</dbReference>
<dbReference type="EMBL" id="CP002043">
    <property type="protein sequence ID" value="ADH65326.1"/>
    <property type="molecule type" value="Genomic_DNA"/>
</dbReference>
<geneLocation type="plasmid" evidence="4 5">
    <name>pMESIL01</name>
</geneLocation>
<dbReference type="InterPro" id="IPR029058">
    <property type="entry name" value="AB_hydrolase_fold"/>
</dbReference>
<name>D7BJH0_ALLS1</name>
<dbReference type="PANTHER" id="PTHR43798">
    <property type="entry name" value="MONOACYLGLYCEROL LIPASE"/>
    <property type="match status" value="1"/>
</dbReference>
<keyword evidence="4" id="KW-0614">Plasmid</keyword>
<dbReference type="InterPro" id="IPR000073">
    <property type="entry name" value="AB_hydrolase_1"/>
</dbReference>
<gene>
    <name evidence="4" type="ORF">Mesil_3528</name>
</gene>
<proteinExistence type="inferred from homology"/>
<dbReference type="AlphaFoldDB" id="D7BJH0"/>
<evidence type="ECO:0000313" key="4">
    <source>
        <dbReference type="EMBL" id="ADH65326.1"/>
    </source>
</evidence>
<dbReference type="Proteomes" id="UP000001916">
    <property type="component" value="Plasmid pMESIL01"/>
</dbReference>
<dbReference type="PANTHER" id="PTHR43798:SF31">
    <property type="entry name" value="AB HYDROLASE SUPERFAMILY PROTEIN YCLE"/>
    <property type="match status" value="1"/>
</dbReference>